<dbReference type="OrthoDB" id="10582001at2759"/>
<proteinExistence type="predicted"/>
<dbReference type="GeneID" id="9620274"/>
<dbReference type="RefSeq" id="XP_002947035.1">
    <property type="nucleotide sequence ID" value="XM_002946989.1"/>
</dbReference>
<dbReference type="AlphaFoldDB" id="D8TKU9"/>
<name>D8TKU9_VOLCA</name>
<evidence type="ECO:0000313" key="2">
    <source>
        <dbReference type="EMBL" id="EFJ51625.1"/>
    </source>
</evidence>
<dbReference type="InParanoid" id="D8TKU9"/>
<protein>
    <submittedName>
        <fullName evidence="2">Uncharacterized protein</fullName>
    </submittedName>
</protein>
<dbReference type="Gene3D" id="2.60.120.260">
    <property type="entry name" value="Galactose-binding domain-like"/>
    <property type="match status" value="1"/>
</dbReference>
<dbReference type="InterPro" id="IPR008979">
    <property type="entry name" value="Galactose-bd-like_sf"/>
</dbReference>
<evidence type="ECO:0000313" key="3">
    <source>
        <dbReference type="Proteomes" id="UP000001058"/>
    </source>
</evidence>
<sequence length="184" mass="19329">MTKFAWASAALLLVLVTSMPPSSTALNAIELAPAAQSIYGTDNIGVAKPFFDLSAKWIWYHTNGAGSGSNRTSSGQSIAPLFIKTITVSTAGGTQALLHIIPDDDANIYVNGFFIQSVNAGWTSGTYTNRPITINLVQGTNVLAISIRNSGGGPAALLASLTSMDGRTVLARTDKSWEVNLQLV</sequence>
<dbReference type="Proteomes" id="UP000001058">
    <property type="component" value="Unassembled WGS sequence"/>
</dbReference>
<organism evidence="3">
    <name type="scientific">Volvox carteri f. nagariensis</name>
    <dbReference type="NCBI Taxonomy" id="3068"/>
    <lineage>
        <taxon>Eukaryota</taxon>
        <taxon>Viridiplantae</taxon>
        <taxon>Chlorophyta</taxon>
        <taxon>core chlorophytes</taxon>
        <taxon>Chlorophyceae</taxon>
        <taxon>CS clade</taxon>
        <taxon>Chlamydomonadales</taxon>
        <taxon>Volvocaceae</taxon>
        <taxon>Volvox</taxon>
    </lineage>
</organism>
<keyword evidence="1" id="KW-0732">Signal</keyword>
<dbReference type="KEGG" id="vcn:VOLCADRAFT_103261"/>
<reference evidence="2 3" key="1">
    <citation type="journal article" date="2010" name="Science">
        <title>Genomic analysis of organismal complexity in the multicellular green alga Volvox carteri.</title>
        <authorList>
            <person name="Prochnik S.E."/>
            <person name="Umen J."/>
            <person name="Nedelcu A.M."/>
            <person name="Hallmann A."/>
            <person name="Miller S.M."/>
            <person name="Nishii I."/>
            <person name="Ferris P."/>
            <person name="Kuo A."/>
            <person name="Mitros T."/>
            <person name="Fritz-Laylin L.K."/>
            <person name="Hellsten U."/>
            <person name="Chapman J."/>
            <person name="Simakov O."/>
            <person name="Rensing S.A."/>
            <person name="Terry A."/>
            <person name="Pangilinan J."/>
            <person name="Kapitonov V."/>
            <person name="Jurka J."/>
            <person name="Salamov A."/>
            <person name="Shapiro H."/>
            <person name="Schmutz J."/>
            <person name="Grimwood J."/>
            <person name="Lindquist E."/>
            <person name="Lucas S."/>
            <person name="Grigoriev I.V."/>
            <person name="Schmitt R."/>
            <person name="Kirk D."/>
            <person name="Rokhsar D.S."/>
        </authorList>
    </citation>
    <scope>NUCLEOTIDE SEQUENCE [LARGE SCALE GENOMIC DNA]</scope>
    <source>
        <strain evidence="3">f. Nagariensis / Eve</strain>
    </source>
</reference>
<gene>
    <name evidence="2" type="ORF">VOLCADRAFT_103261</name>
</gene>
<feature type="signal peptide" evidence="1">
    <location>
        <begin position="1"/>
        <end position="25"/>
    </location>
</feature>
<dbReference type="SUPFAM" id="SSF49785">
    <property type="entry name" value="Galactose-binding domain-like"/>
    <property type="match status" value="1"/>
</dbReference>
<keyword evidence="3" id="KW-1185">Reference proteome</keyword>
<dbReference type="EMBL" id="GL378326">
    <property type="protein sequence ID" value="EFJ51625.1"/>
    <property type="molecule type" value="Genomic_DNA"/>
</dbReference>
<evidence type="ECO:0000256" key="1">
    <source>
        <dbReference type="SAM" id="SignalP"/>
    </source>
</evidence>
<accession>D8TKU9</accession>
<feature type="chain" id="PRO_5003123663" evidence="1">
    <location>
        <begin position="26"/>
        <end position="184"/>
    </location>
</feature>